<evidence type="ECO:0000313" key="2">
    <source>
        <dbReference type="EMBL" id="MED6195805.1"/>
    </source>
</evidence>
<evidence type="ECO:0000256" key="1">
    <source>
        <dbReference type="SAM" id="Phobius"/>
    </source>
</evidence>
<dbReference type="Proteomes" id="UP001341840">
    <property type="component" value="Unassembled WGS sequence"/>
</dbReference>
<keyword evidence="1" id="KW-0472">Membrane</keyword>
<evidence type="ECO:0000313" key="3">
    <source>
        <dbReference type="Proteomes" id="UP001341840"/>
    </source>
</evidence>
<sequence>MKSPPRSARLGHTLHLTSSAAATATNTDIGLPGDVSRVSSVAAGHSSSAFHLLSQASSWLVAAAAANIGSSSLDMKRSTEYNYLFMASLIFSLIVISLFPLRFHVIEFS</sequence>
<keyword evidence="1" id="KW-1133">Transmembrane helix</keyword>
<gene>
    <name evidence="2" type="ORF">PIB30_041438</name>
</gene>
<keyword evidence="3" id="KW-1185">Reference proteome</keyword>
<reference evidence="2 3" key="1">
    <citation type="journal article" date="2023" name="Plants (Basel)">
        <title>Bridging the Gap: Combining Genomics and Transcriptomics Approaches to Understand Stylosanthes scabra, an Orphan Legume from the Brazilian Caatinga.</title>
        <authorList>
            <person name="Ferreira-Neto J.R.C."/>
            <person name="da Silva M.D."/>
            <person name="Binneck E."/>
            <person name="de Melo N.F."/>
            <person name="da Silva R.H."/>
            <person name="de Melo A.L.T.M."/>
            <person name="Pandolfi V."/>
            <person name="Bustamante F.O."/>
            <person name="Brasileiro-Vidal A.C."/>
            <person name="Benko-Iseppon A.M."/>
        </authorList>
    </citation>
    <scope>NUCLEOTIDE SEQUENCE [LARGE SCALE GENOMIC DNA]</scope>
    <source>
        <tissue evidence="2">Leaves</tissue>
    </source>
</reference>
<organism evidence="2 3">
    <name type="scientific">Stylosanthes scabra</name>
    <dbReference type="NCBI Taxonomy" id="79078"/>
    <lineage>
        <taxon>Eukaryota</taxon>
        <taxon>Viridiplantae</taxon>
        <taxon>Streptophyta</taxon>
        <taxon>Embryophyta</taxon>
        <taxon>Tracheophyta</taxon>
        <taxon>Spermatophyta</taxon>
        <taxon>Magnoliopsida</taxon>
        <taxon>eudicotyledons</taxon>
        <taxon>Gunneridae</taxon>
        <taxon>Pentapetalae</taxon>
        <taxon>rosids</taxon>
        <taxon>fabids</taxon>
        <taxon>Fabales</taxon>
        <taxon>Fabaceae</taxon>
        <taxon>Papilionoideae</taxon>
        <taxon>50 kb inversion clade</taxon>
        <taxon>dalbergioids sensu lato</taxon>
        <taxon>Dalbergieae</taxon>
        <taxon>Pterocarpus clade</taxon>
        <taxon>Stylosanthes</taxon>
    </lineage>
</organism>
<protein>
    <submittedName>
        <fullName evidence="2">Uncharacterized protein</fullName>
    </submittedName>
</protein>
<accession>A0ABU6XF72</accession>
<dbReference type="EMBL" id="JASCZI010211678">
    <property type="protein sequence ID" value="MED6195805.1"/>
    <property type="molecule type" value="Genomic_DNA"/>
</dbReference>
<comment type="caution">
    <text evidence="2">The sequence shown here is derived from an EMBL/GenBank/DDBJ whole genome shotgun (WGS) entry which is preliminary data.</text>
</comment>
<name>A0ABU6XF72_9FABA</name>
<keyword evidence="1" id="KW-0812">Transmembrane</keyword>
<proteinExistence type="predicted"/>
<feature type="transmembrane region" description="Helical" evidence="1">
    <location>
        <begin position="81"/>
        <end position="101"/>
    </location>
</feature>